<dbReference type="Proteomes" id="UP000003163">
    <property type="component" value="Unassembled WGS sequence"/>
</dbReference>
<reference evidence="3" key="2">
    <citation type="submission" date="2015-07" db="EMBL/GenBank/DDBJ databases">
        <title>Contrasting host-pathogen interactions and genome evolution in two generalist and specialist microsporidian pathogens of mosquitoes.</title>
        <authorList>
            <consortium name="The Broad Institute Genomics Platform"/>
            <consortium name="The Broad Institute Genome Sequencing Center for Infectious Disease"/>
            <person name="Cuomo C.A."/>
            <person name="Sanscrainte N.D."/>
            <person name="Goldberg J.M."/>
            <person name="Heiman D."/>
            <person name="Young S."/>
            <person name="Zeng Q."/>
            <person name="Becnel J.J."/>
            <person name="Birren B.W."/>
        </authorList>
    </citation>
    <scope>NUCLEOTIDE SEQUENCE [LARGE SCALE GENOMIC DNA]</scope>
    <source>
        <strain evidence="3">USNM 41457</strain>
    </source>
</reference>
<name>J8ZPD0_EDHAE</name>
<dbReference type="VEuPathDB" id="MicrosporidiaDB:EDEG_03894"/>
<keyword evidence="3" id="KW-1185">Reference proteome</keyword>
<organism evidence="2 3">
    <name type="scientific">Edhazardia aedis (strain USNM 41457)</name>
    <name type="common">Microsporidian parasite</name>
    <dbReference type="NCBI Taxonomy" id="1003232"/>
    <lineage>
        <taxon>Eukaryota</taxon>
        <taxon>Fungi</taxon>
        <taxon>Fungi incertae sedis</taxon>
        <taxon>Microsporidia</taxon>
        <taxon>Edhazardia</taxon>
    </lineage>
</organism>
<comment type="caution">
    <text evidence="2">The sequence shown here is derived from an EMBL/GenBank/DDBJ whole genome shotgun (WGS) entry which is preliminary data.</text>
</comment>
<evidence type="ECO:0000313" key="3">
    <source>
        <dbReference type="Proteomes" id="UP000003163"/>
    </source>
</evidence>
<accession>J8ZPD0</accession>
<dbReference type="AlphaFoldDB" id="J8ZPD0"/>
<protein>
    <submittedName>
        <fullName evidence="2">Uncharacterized protein</fullName>
    </submittedName>
</protein>
<proteinExistence type="predicted"/>
<gene>
    <name evidence="2" type="ORF">EDEG_03894</name>
</gene>
<reference evidence="2 3" key="1">
    <citation type="submission" date="2011-08" db="EMBL/GenBank/DDBJ databases">
        <authorList>
            <person name="Liu Z.J."/>
            <person name="Shi F.L."/>
            <person name="Lu J.Q."/>
            <person name="Li M."/>
            <person name="Wang Z.L."/>
        </authorList>
    </citation>
    <scope>NUCLEOTIDE SEQUENCE [LARGE SCALE GENOMIC DNA]</scope>
    <source>
        <strain evidence="2 3">USNM 41457</strain>
    </source>
</reference>
<dbReference type="HOGENOM" id="CLU_2073120_0_0_1"/>
<evidence type="ECO:0000313" key="2">
    <source>
        <dbReference type="EMBL" id="EJW01543.1"/>
    </source>
</evidence>
<dbReference type="InParanoid" id="J8ZPD0"/>
<dbReference type="EMBL" id="AFBI03000141">
    <property type="protein sequence ID" value="EJW01543.1"/>
    <property type="molecule type" value="Genomic_DNA"/>
</dbReference>
<feature type="region of interest" description="Disordered" evidence="1">
    <location>
        <begin position="41"/>
        <end position="71"/>
    </location>
</feature>
<sequence length="118" mass="13708">MKETEEINKVGMIVYRNRNPFVTREKDNLINRSEANARAVISISNGKEPSDEYKESRSEAPSESLLRDNPIAPTSDIPAMIMKKVYSQDLFDTEDGCLCVRWLKKIKRMLFCYDRSNR</sequence>
<feature type="compositionally biased region" description="Basic and acidic residues" evidence="1">
    <location>
        <begin position="48"/>
        <end position="60"/>
    </location>
</feature>
<evidence type="ECO:0000256" key="1">
    <source>
        <dbReference type="SAM" id="MobiDB-lite"/>
    </source>
</evidence>